<accession>A0ABP6UW36</accession>
<comment type="caution">
    <text evidence="2">The sequence shown here is derived from an EMBL/GenBank/DDBJ whole genome shotgun (WGS) entry which is preliminary data.</text>
</comment>
<keyword evidence="1" id="KW-0472">Membrane</keyword>
<reference evidence="3" key="1">
    <citation type="journal article" date="2019" name="Int. J. Syst. Evol. Microbiol.">
        <title>The Global Catalogue of Microorganisms (GCM) 10K type strain sequencing project: providing services to taxonomists for standard genome sequencing and annotation.</title>
        <authorList>
            <consortium name="The Broad Institute Genomics Platform"/>
            <consortium name="The Broad Institute Genome Sequencing Center for Infectious Disease"/>
            <person name="Wu L."/>
            <person name="Ma J."/>
        </authorList>
    </citation>
    <scope>NUCLEOTIDE SEQUENCE [LARGE SCALE GENOMIC DNA]</scope>
    <source>
        <strain evidence="3">JCM 17460</strain>
    </source>
</reference>
<keyword evidence="1" id="KW-0812">Transmembrane</keyword>
<keyword evidence="1" id="KW-1133">Transmembrane helix</keyword>
<sequence>MAWQHVFTWVTWGLVGVMLVAAVLLGRRHRTPFYLFAILAAGVAAFAEPLYDVAFDLHFYDYHDGAPGGMWSHFTAFDVVQPNWTHSGYIVLYAGLALYGGKALYDGRVGRRGLFLIWSAEIATSCVFEVIGTGTDVYTYYGAFEMRLWNYPLVIGVLEGTQVVLFTTLAVLIWRRVETGWGLAGLMVAFPITFFGTNFGVGAPVIIALHLDDPARSSSIVLAATFLSMALCAVAVYGASKFLPRPLGAAQTDEVRAPHVVLVG</sequence>
<evidence type="ECO:0000256" key="1">
    <source>
        <dbReference type="SAM" id="Phobius"/>
    </source>
</evidence>
<feature type="transmembrane region" description="Helical" evidence="1">
    <location>
        <begin position="6"/>
        <end position="26"/>
    </location>
</feature>
<feature type="transmembrane region" description="Helical" evidence="1">
    <location>
        <begin position="151"/>
        <end position="174"/>
    </location>
</feature>
<organism evidence="2 3">
    <name type="scientific">Nocardioides daeguensis</name>
    <dbReference type="NCBI Taxonomy" id="908359"/>
    <lineage>
        <taxon>Bacteria</taxon>
        <taxon>Bacillati</taxon>
        <taxon>Actinomycetota</taxon>
        <taxon>Actinomycetes</taxon>
        <taxon>Propionibacteriales</taxon>
        <taxon>Nocardioidaceae</taxon>
        <taxon>Nocardioides</taxon>
    </lineage>
</organism>
<protein>
    <submittedName>
        <fullName evidence="2">Uncharacterized protein</fullName>
    </submittedName>
</protein>
<evidence type="ECO:0000313" key="3">
    <source>
        <dbReference type="Proteomes" id="UP001500301"/>
    </source>
</evidence>
<gene>
    <name evidence="2" type="ORF">GCM10022263_10160</name>
</gene>
<proteinExistence type="predicted"/>
<dbReference type="EMBL" id="BAABBB010000006">
    <property type="protein sequence ID" value="GAA3523802.1"/>
    <property type="molecule type" value="Genomic_DNA"/>
</dbReference>
<name>A0ABP6UW36_9ACTN</name>
<evidence type="ECO:0000313" key="2">
    <source>
        <dbReference type="EMBL" id="GAA3523802.1"/>
    </source>
</evidence>
<feature type="transmembrane region" description="Helical" evidence="1">
    <location>
        <begin position="113"/>
        <end position="131"/>
    </location>
</feature>
<feature type="transmembrane region" description="Helical" evidence="1">
    <location>
        <begin position="33"/>
        <end position="51"/>
    </location>
</feature>
<feature type="transmembrane region" description="Helical" evidence="1">
    <location>
        <begin position="84"/>
        <end position="101"/>
    </location>
</feature>
<feature type="transmembrane region" description="Helical" evidence="1">
    <location>
        <begin position="181"/>
        <end position="207"/>
    </location>
</feature>
<keyword evidence="3" id="KW-1185">Reference proteome</keyword>
<dbReference type="RefSeq" id="WP_246592750.1">
    <property type="nucleotide sequence ID" value="NZ_BAABBB010000006.1"/>
</dbReference>
<feature type="transmembrane region" description="Helical" evidence="1">
    <location>
        <begin position="219"/>
        <end position="239"/>
    </location>
</feature>
<dbReference type="Proteomes" id="UP001500301">
    <property type="component" value="Unassembled WGS sequence"/>
</dbReference>